<sequence length="270" mass="30652">MYEQRIQPTQLLIPLETQHAYQSVIAPHCHGHAQLLYPSAGSIRVHTPAHVWIVPTKCALWIPAHIEHSVVALSQVTLSTALVTASVAQALGSQCFLLQVSNLLRELLLRFNQWEQLSHQSPQTAMELGHALQQLILYEIQNADNFPFEIPWPTDKRLLTICTQLLEQPQQLKDLNRLSDQVGASPRTLIRLFQRETGLSYRTWVQHLHIALAIAKLARGKSVADIAQSLGYQNVCAFSSMFKRHIGKTPQQYKNEKHAEHMLPKPPLRR</sequence>
<dbReference type="InterPro" id="IPR018060">
    <property type="entry name" value="HTH_AraC"/>
</dbReference>
<keyword evidence="4" id="KW-0010">Activator</keyword>
<dbReference type="CDD" id="cd06124">
    <property type="entry name" value="cupin_NimR-like_N"/>
    <property type="match status" value="1"/>
</dbReference>
<dbReference type="Pfam" id="PF12833">
    <property type="entry name" value="HTH_18"/>
    <property type="match status" value="1"/>
</dbReference>
<dbReference type="GO" id="GO:0003700">
    <property type="term" value="F:DNA-binding transcription factor activity"/>
    <property type="evidence" value="ECO:0007669"/>
    <property type="project" value="InterPro"/>
</dbReference>
<dbReference type="AlphaFoldDB" id="A0A1B2M3P9"/>
<keyword evidence="5" id="KW-0804">Transcription</keyword>
<feature type="domain" description="HTH araC/xylS-type" evidence="7">
    <location>
        <begin position="156"/>
        <end position="256"/>
    </location>
</feature>
<dbReference type="PROSITE" id="PS01124">
    <property type="entry name" value="HTH_ARAC_FAMILY_2"/>
    <property type="match status" value="1"/>
</dbReference>
<evidence type="ECO:0000256" key="6">
    <source>
        <dbReference type="SAM" id="MobiDB-lite"/>
    </source>
</evidence>
<dbReference type="InterPro" id="IPR020449">
    <property type="entry name" value="Tscrpt_reg_AraC-type_HTH"/>
</dbReference>
<evidence type="ECO:0000313" key="8">
    <source>
        <dbReference type="EMBL" id="AOA59835.1"/>
    </source>
</evidence>
<dbReference type="RefSeq" id="WP_067559029.1">
    <property type="nucleotide sequence ID" value="NZ_CP016895.1"/>
</dbReference>
<dbReference type="SUPFAM" id="SSF46689">
    <property type="entry name" value="Homeodomain-like"/>
    <property type="match status" value="2"/>
</dbReference>
<evidence type="ECO:0000313" key="9">
    <source>
        <dbReference type="Proteomes" id="UP000093391"/>
    </source>
</evidence>
<dbReference type="InterPro" id="IPR003313">
    <property type="entry name" value="AraC-bd"/>
</dbReference>
<feature type="region of interest" description="Disordered" evidence="6">
    <location>
        <begin position="249"/>
        <end position="270"/>
    </location>
</feature>
<dbReference type="SMART" id="SM00342">
    <property type="entry name" value="HTH_ARAC"/>
    <property type="match status" value="1"/>
</dbReference>
<dbReference type="Gene3D" id="1.10.10.60">
    <property type="entry name" value="Homeodomain-like"/>
    <property type="match status" value="2"/>
</dbReference>
<dbReference type="FunFam" id="1.10.10.60:FF:000132">
    <property type="entry name" value="AraC family transcriptional regulator"/>
    <property type="match status" value="1"/>
</dbReference>
<protein>
    <submittedName>
        <fullName evidence="8">AraC family transcriptional regulator</fullName>
    </submittedName>
</protein>
<dbReference type="PANTHER" id="PTHR11019:SF159">
    <property type="entry name" value="TRANSCRIPTIONAL REGULATOR-RELATED"/>
    <property type="match status" value="1"/>
</dbReference>
<keyword evidence="1" id="KW-0678">Repressor</keyword>
<dbReference type="EMBL" id="CP016895">
    <property type="protein sequence ID" value="AOA59835.1"/>
    <property type="molecule type" value="Genomic_DNA"/>
</dbReference>
<evidence type="ECO:0000256" key="5">
    <source>
        <dbReference type="ARBA" id="ARBA00023163"/>
    </source>
</evidence>
<dbReference type="Proteomes" id="UP000093391">
    <property type="component" value="Chromosome"/>
</dbReference>
<evidence type="ECO:0000256" key="2">
    <source>
        <dbReference type="ARBA" id="ARBA00023015"/>
    </source>
</evidence>
<organism evidence="8 9">
    <name type="scientific">Acinetobacter larvae</name>
    <dbReference type="NCBI Taxonomy" id="1789224"/>
    <lineage>
        <taxon>Bacteria</taxon>
        <taxon>Pseudomonadati</taxon>
        <taxon>Pseudomonadota</taxon>
        <taxon>Gammaproteobacteria</taxon>
        <taxon>Moraxellales</taxon>
        <taxon>Moraxellaceae</taxon>
        <taxon>Acinetobacter</taxon>
    </lineage>
</organism>
<gene>
    <name evidence="8" type="ORF">BFG52_02420</name>
</gene>
<keyword evidence="3" id="KW-0238">DNA-binding</keyword>
<dbReference type="Gene3D" id="2.60.120.10">
    <property type="entry name" value="Jelly Rolls"/>
    <property type="match status" value="1"/>
</dbReference>
<dbReference type="InterPro" id="IPR011051">
    <property type="entry name" value="RmlC_Cupin_sf"/>
</dbReference>
<dbReference type="InterPro" id="IPR014710">
    <property type="entry name" value="RmlC-like_jellyroll"/>
</dbReference>
<accession>A0A1B2M3P9</accession>
<dbReference type="PRINTS" id="PR00032">
    <property type="entry name" value="HTHARAC"/>
</dbReference>
<evidence type="ECO:0000256" key="1">
    <source>
        <dbReference type="ARBA" id="ARBA00022491"/>
    </source>
</evidence>
<reference evidence="8 9" key="1">
    <citation type="submission" date="2016-08" db="EMBL/GenBank/DDBJ databases">
        <authorList>
            <person name="Seilhamer J.J."/>
        </authorList>
    </citation>
    <scope>NUCLEOTIDE SEQUENCE [LARGE SCALE GENOMIC DNA]</scope>
    <source>
        <strain evidence="8 9">BRTC-1</strain>
    </source>
</reference>
<dbReference type="OrthoDB" id="9804543at2"/>
<dbReference type="GO" id="GO:0043565">
    <property type="term" value="F:sequence-specific DNA binding"/>
    <property type="evidence" value="ECO:0007669"/>
    <property type="project" value="InterPro"/>
</dbReference>
<evidence type="ECO:0000256" key="3">
    <source>
        <dbReference type="ARBA" id="ARBA00023125"/>
    </source>
</evidence>
<dbReference type="SUPFAM" id="SSF51182">
    <property type="entry name" value="RmlC-like cupins"/>
    <property type="match status" value="1"/>
</dbReference>
<dbReference type="InterPro" id="IPR009057">
    <property type="entry name" value="Homeodomain-like_sf"/>
</dbReference>
<feature type="compositionally biased region" description="Basic and acidic residues" evidence="6">
    <location>
        <begin position="254"/>
        <end position="263"/>
    </location>
</feature>
<proteinExistence type="predicted"/>
<evidence type="ECO:0000259" key="7">
    <source>
        <dbReference type="PROSITE" id="PS01124"/>
    </source>
</evidence>
<keyword evidence="2" id="KW-0805">Transcription regulation</keyword>
<dbReference type="KEGG" id="ala:BFG52_02420"/>
<dbReference type="STRING" id="1789224.BFG52_02420"/>
<dbReference type="PANTHER" id="PTHR11019">
    <property type="entry name" value="HTH-TYPE TRANSCRIPTIONAL REGULATOR NIMR"/>
    <property type="match status" value="1"/>
</dbReference>
<evidence type="ECO:0000256" key="4">
    <source>
        <dbReference type="ARBA" id="ARBA00023159"/>
    </source>
</evidence>
<keyword evidence="9" id="KW-1185">Reference proteome</keyword>
<dbReference type="Pfam" id="PF02311">
    <property type="entry name" value="AraC_binding"/>
    <property type="match status" value="1"/>
</dbReference>
<name>A0A1B2M3P9_9GAMM</name>